<sequence length="186" mass="20634">LIFGQIISSTEADNVLITNILPIERSTVTVVKVTHNDTYSHIVRYYCQLYGMDAELVKLIIEKESNFNPRAVSVKGAVGLMQLMPGTAKLLGVKDLYDPWENINGGVKYLRKLFDMFAGNVELVLAAYHAGPGLVKRINRVPTIPTTVAYVNAIISKYSTVRQTKPIYFTLTEGGTPFLTNLPRGQ</sequence>
<dbReference type="GO" id="GO:0016020">
    <property type="term" value="C:membrane"/>
    <property type="evidence" value="ECO:0007669"/>
    <property type="project" value="InterPro"/>
</dbReference>
<dbReference type="Pfam" id="PF01464">
    <property type="entry name" value="SLT"/>
    <property type="match status" value="1"/>
</dbReference>
<dbReference type="PROSITE" id="PS00922">
    <property type="entry name" value="TRANSGLYCOSYLASE"/>
    <property type="match status" value="1"/>
</dbReference>
<accession>X1B5T0</accession>
<dbReference type="SUPFAM" id="SSF53955">
    <property type="entry name" value="Lysozyme-like"/>
    <property type="match status" value="1"/>
</dbReference>
<name>X1B5T0_9ZZZZ</name>
<dbReference type="CDD" id="cd00254">
    <property type="entry name" value="LT-like"/>
    <property type="match status" value="1"/>
</dbReference>
<dbReference type="InterPro" id="IPR023346">
    <property type="entry name" value="Lysozyme-like_dom_sf"/>
</dbReference>
<proteinExistence type="predicted"/>
<feature type="domain" description="Transglycosylase SLT" evidence="1">
    <location>
        <begin position="47"/>
        <end position="139"/>
    </location>
</feature>
<organism evidence="2">
    <name type="scientific">marine sediment metagenome</name>
    <dbReference type="NCBI Taxonomy" id="412755"/>
    <lineage>
        <taxon>unclassified sequences</taxon>
        <taxon>metagenomes</taxon>
        <taxon>ecological metagenomes</taxon>
    </lineage>
</organism>
<dbReference type="InterPro" id="IPR008258">
    <property type="entry name" value="Transglycosylase_SLT_dom_1"/>
</dbReference>
<dbReference type="PANTHER" id="PTHR37423:SF2">
    <property type="entry name" value="MEMBRANE-BOUND LYTIC MUREIN TRANSGLYCOSYLASE C"/>
    <property type="match status" value="1"/>
</dbReference>
<dbReference type="GO" id="GO:0000270">
    <property type="term" value="P:peptidoglycan metabolic process"/>
    <property type="evidence" value="ECO:0007669"/>
    <property type="project" value="InterPro"/>
</dbReference>
<dbReference type="PANTHER" id="PTHR37423">
    <property type="entry name" value="SOLUBLE LYTIC MUREIN TRANSGLYCOSYLASE-RELATED"/>
    <property type="match status" value="1"/>
</dbReference>
<dbReference type="InterPro" id="IPR000189">
    <property type="entry name" value="Transglyc_AS"/>
</dbReference>
<gene>
    <name evidence="2" type="ORF">S01H4_48138</name>
</gene>
<reference evidence="2" key="1">
    <citation type="journal article" date="2014" name="Front. Microbiol.">
        <title>High frequency of phylogenetically diverse reductive dehalogenase-homologous genes in deep subseafloor sedimentary metagenomes.</title>
        <authorList>
            <person name="Kawai M."/>
            <person name="Futagami T."/>
            <person name="Toyoda A."/>
            <person name="Takaki Y."/>
            <person name="Nishi S."/>
            <person name="Hori S."/>
            <person name="Arai W."/>
            <person name="Tsubouchi T."/>
            <person name="Morono Y."/>
            <person name="Uchiyama I."/>
            <person name="Ito T."/>
            <person name="Fujiyama A."/>
            <person name="Inagaki F."/>
            <person name="Takami H."/>
        </authorList>
    </citation>
    <scope>NUCLEOTIDE SEQUENCE</scope>
    <source>
        <strain evidence="2">Expedition CK06-06</strain>
    </source>
</reference>
<evidence type="ECO:0000313" key="2">
    <source>
        <dbReference type="EMBL" id="GAG90440.1"/>
    </source>
</evidence>
<dbReference type="GO" id="GO:0008933">
    <property type="term" value="F:peptidoglycan lytic transglycosylase activity"/>
    <property type="evidence" value="ECO:0007669"/>
    <property type="project" value="InterPro"/>
</dbReference>
<evidence type="ECO:0000259" key="1">
    <source>
        <dbReference type="Pfam" id="PF01464"/>
    </source>
</evidence>
<dbReference type="AlphaFoldDB" id="X1B5T0"/>
<comment type="caution">
    <text evidence="2">The sequence shown here is derived from an EMBL/GenBank/DDBJ whole genome shotgun (WGS) entry which is preliminary data.</text>
</comment>
<feature type="non-terminal residue" evidence="2">
    <location>
        <position position="1"/>
    </location>
</feature>
<dbReference type="Gene3D" id="1.10.530.10">
    <property type="match status" value="1"/>
</dbReference>
<dbReference type="EMBL" id="BART01027103">
    <property type="protein sequence ID" value="GAG90440.1"/>
    <property type="molecule type" value="Genomic_DNA"/>
</dbReference>
<protein>
    <recommendedName>
        <fullName evidence="1">Transglycosylase SLT domain-containing protein</fullName>
    </recommendedName>
</protein>